<dbReference type="InterPro" id="IPR041698">
    <property type="entry name" value="Methyltransf_25"/>
</dbReference>
<dbReference type="SUPFAM" id="SSF53335">
    <property type="entry name" value="S-adenosyl-L-methionine-dependent methyltransferases"/>
    <property type="match status" value="1"/>
</dbReference>
<dbReference type="GO" id="GO:0008168">
    <property type="term" value="F:methyltransferase activity"/>
    <property type="evidence" value="ECO:0007669"/>
    <property type="project" value="UniProtKB-KW"/>
</dbReference>
<organism evidence="5 6">
    <name type="scientific">Cellulomonas cellasea DSM 20118</name>
    <dbReference type="NCBI Taxonomy" id="1408250"/>
    <lineage>
        <taxon>Bacteria</taxon>
        <taxon>Bacillati</taxon>
        <taxon>Actinomycetota</taxon>
        <taxon>Actinomycetes</taxon>
        <taxon>Micrococcales</taxon>
        <taxon>Cellulomonadaceae</taxon>
        <taxon>Cellulomonas</taxon>
    </lineage>
</organism>
<accession>A0A0A0B650</accession>
<name>A0A0A0B650_9CELL</name>
<reference evidence="5 6" key="1">
    <citation type="submission" date="2013-10" db="EMBL/GenBank/DDBJ databases">
        <authorList>
            <person name="Wang G."/>
            <person name="Zhuang W."/>
        </authorList>
    </citation>
    <scope>NUCLEOTIDE SEQUENCE [LARGE SCALE GENOMIC DNA]</scope>
    <source>
        <strain evidence="5 6">DSM 20118</strain>
    </source>
</reference>
<gene>
    <name evidence="5" type="ORF">Q760_18160</name>
</gene>
<dbReference type="Proteomes" id="UP000029833">
    <property type="component" value="Unassembled WGS sequence"/>
</dbReference>
<evidence type="ECO:0000313" key="5">
    <source>
        <dbReference type="EMBL" id="KGM01668.1"/>
    </source>
</evidence>
<feature type="domain" description="Methyltransferase" evidence="4">
    <location>
        <begin position="24"/>
        <end position="119"/>
    </location>
</feature>
<dbReference type="PANTHER" id="PTHR43861">
    <property type="entry name" value="TRANS-ACONITATE 2-METHYLTRANSFERASE-RELATED"/>
    <property type="match status" value="1"/>
</dbReference>
<dbReference type="EMBL" id="AXNT01000091">
    <property type="protein sequence ID" value="KGM01668.1"/>
    <property type="molecule type" value="Genomic_DNA"/>
</dbReference>
<proteinExistence type="predicted"/>
<evidence type="ECO:0000256" key="3">
    <source>
        <dbReference type="SAM" id="MobiDB-lite"/>
    </source>
</evidence>
<dbReference type="PANTHER" id="PTHR43861:SF1">
    <property type="entry name" value="TRANS-ACONITATE 2-METHYLTRANSFERASE"/>
    <property type="match status" value="1"/>
</dbReference>
<evidence type="ECO:0000313" key="6">
    <source>
        <dbReference type="Proteomes" id="UP000029833"/>
    </source>
</evidence>
<feature type="region of interest" description="Disordered" evidence="3">
    <location>
        <begin position="146"/>
        <end position="174"/>
    </location>
</feature>
<keyword evidence="1 5" id="KW-0489">Methyltransferase</keyword>
<dbReference type="AlphaFoldDB" id="A0A0A0B650"/>
<dbReference type="InterPro" id="IPR029063">
    <property type="entry name" value="SAM-dependent_MTases_sf"/>
</dbReference>
<comment type="caution">
    <text evidence="5">The sequence shown here is derived from an EMBL/GenBank/DDBJ whole genome shotgun (WGS) entry which is preliminary data.</text>
</comment>
<feature type="non-terminal residue" evidence="5">
    <location>
        <position position="1"/>
    </location>
</feature>
<dbReference type="Gene3D" id="3.40.50.150">
    <property type="entry name" value="Vaccinia Virus protein VP39"/>
    <property type="match status" value="1"/>
</dbReference>
<evidence type="ECO:0000259" key="4">
    <source>
        <dbReference type="Pfam" id="PF13649"/>
    </source>
</evidence>
<keyword evidence="6" id="KW-1185">Reference proteome</keyword>
<dbReference type="CDD" id="cd02440">
    <property type="entry name" value="AdoMet_MTases"/>
    <property type="match status" value="1"/>
</dbReference>
<dbReference type="RefSeq" id="WP_034631560.1">
    <property type="nucleotide sequence ID" value="NZ_AXNT01000091.1"/>
</dbReference>
<evidence type="ECO:0000256" key="2">
    <source>
        <dbReference type="ARBA" id="ARBA00022679"/>
    </source>
</evidence>
<feature type="compositionally biased region" description="Gly residues" evidence="3">
    <location>
        <begin position="150"/>
        <end position="164"/>
    </location>
</feature>
<dbReference type="GO" id="GO:0032259">
    <property type="term" value="P:methylation"/>
    <property type="evidence" value="ECO:0007669"/>
    <property type="project" value="UniProtKB-KW"/>
</dbReference>
<keyword evidence="2 5" id="KW-0808">Transferase</keyword>
<protein>
    <submittedName>
        <fullName evidence="5">Methyltransferase</fullName>
    </submittedName>
</protein>
<evidence type="ECO:0000256" key="1">
    <source>
        <dbReference type="ARBA" id="ARBA00022603"/>
    </source>
</evidence>
<dbReference type="Pfam" id="PF13649">
    <property type="entry name" value="Methyltransf_25"/>
    <property type="match status" value="1"/>
</dbReference>
<dbReference type="OrthoDB" id="9795634at2"/>
<sequence length="269" mass="28073">YDAELRRYDPVLRRAAAVRPDDRVLDLGCGAGRTTRDAARAAVRGHALGVDVSAAAIERARALAQAEGLTHVTFEQGDAQVHPLPEDGFDLAISRFGTMFFDDPVAAFAHVRRALAPGGRLAILVWQAAERNAWDGALRAALGASDRPDGAGGAGVTGGTGGTAQNGTAAPDPFSLGDPDAVRSVLGAAGFADVVLTDVREPLWFGPDMTAALAWVRGFTCTEAALAGLAPDAAERALDRVRSVLAAHLRDDGVWFDGRAWLVTARCAP</sequence>